<protein>
    <submittedName>
        <fullName evidence="1">Uncharacterized protein</fullName>
    </submittedName>
</protein>
<sequence>MSVSINPIISMTAQETLDTGVAAASNPAITHSGFNLNSSSLNANTTPPVTTASYQKYTLDGSGDATIDLTALLGVANESQDATGLKVQTVIVKNPAGNATLTISPGASNPYPLNGTGNDIEVPAGSTFGLYFADTLADVAASVKEIDIAGGAAETFQLGICLG</sequence>
<dbReference type="Proteomes" id="UP000317178">
    <property type="component" value="Chromosome"/>
</dbReference>
<proteinExistence type="predicted"/>
<dbReference type="AlphaFoldDB" id="A0A518CU20"/>
<evidence type="ECO:0000313" key="2">
    <source>
        <dbReference type="Proteomes" id="UP000317178"/>
    </source>
</evidence>
<dbReference type="EMBL" id="CP036281">
    <property type="protein sequence ID" value="QDU82684.1"/>
    <property type="molecule type" value="Genomic_DNA"/>
</dbReference>
<dbReference type="RefSeq" id="WP_144999089.1">
    <property type="nucleotide sequence ID" value="NZ_CP036281.1"/>
</dbReference>
<organism evidence="1 2">
    <name type="scientific">Polystyrenella longa</name>
    <dbReference type="NCBI Taxonomy" id="2528007"/>
    <lineage>
        <taxon>Bacteria</taxon>
        <taxon>Pseudomonadati</taxon>
        <taxon>Planctomycetota</taxon>
        <taxon>Planctomycetia</taxon>
        <taxon>Planctomycetales</taxon>
        <taxon>Planctomycetaceae</taxon>
        <taxon>Polystyrenella</taxon>
    </lineage>
</organism>
<reference evidence="1 2" key="1">
    <citation type="submission" date="2019-02" db="EMBL/GenBank/DDBJ databases">
        <title>Deep-cultivation of Planctomycetes and their phenomic and genomic characterization uncovers novel biology.</title>
        <authorList>
            <person name="Wiegand S."/>
            <person name="Jogler M."/>
            <person name="Boedeker C."/>
            <person name="Pinto D."/>
            <person name="Vollmers J."/>
            <person name="Rivas-Marin E."/>
            <person name="Kohn T."/>
            <person name="Peeters S.H."/>
            <person name="Heuer A."/>
            <person name="Rast P."/>
            <person name="Oberbeckmann S."/>
            <person name="Bunk B."/>
            <person name="Jeske O."/>
            <person name="Meyerdierks A."/>
            <person name="Storesund J.E."/>
            <person name="Kallscheuer N."/>
            <person name="Luecker S."/>
            <person name="Lage O.M."/>
            <person name="Pohl T."/>
            <person name="Merkel B.J."/>
            <person name="Hornburger P."/>
            <person name="Mueller R.-W."/>
            <person name="Bruemmer F."/>
            <person name="Labrenz M."/>
            <person name="Spormann A.M."/>
            <person name="Op den Camp H."/>
            <person name="Overmann J."/>
            <person name="Amann R."/>
            <person name="Jetten M.S.M."/>
            <person name="Mascher T."/>
            <person name="Medema M.H."/>
            <person name="Devos D.P."/>
            <person name="Kaster A.-K."/>
            <person name="Ovreas L."/>
            <person name="Rohde M."/>
            <person name="Galperin M.Y."/>
            <person name="Jogler C."/>
        </authorList>
    </citation>
    <scope>NUCLEOTIDE SEQUENCE [LARGE SCALE GENOMIC DNA]</scope>
    <source>
        <strain evidence="1 2">Pla110</strain>
    </source>
</reference>
<name>A0A518CU20_9PLAN</name>
<evidence type="ECO:0000313" key="1">
    <source>
        <dbReference type="EMBL" id="QDU82684.1"/>
    </source>
</evidence>
<accession>A0A518CU20</accession>
<gene>
    <name evidence="1" type="ORF">Pla110_44450</name>
</gene>
<keyword evidence="2" id="KW-1185">Reference proteome</keyword>
<dbReference type="KEGG" id="plon:Pla110_44450"/>